<evidence type="ECO:0000313" key="1">
    <source>
        <dbReference type="EMBL" id="SCV05085.1"/>
    </source>
</evidence>
<dbReference type="AlphaFoldDB" id="A0A1G4KKM2"/>
<dbReference type="OrthoDB" id="4062750at2759"/>
<dbReference type="EMBL" id="LT598453">
    <property type="protein sequence ID" value="SCV05085.1"/>
    <property type="molecule type" value="Genomic_DNA"/>
</dbReference>
<organism evidence="1 2">
    <name type="scientific">Lachancea nothofagi CBS 11611</name>
    <dbReference type="NCBI Taxonomy" id="1266666"/>
    <lineage>
        <taxon>Eukaryota</taxon>
        <taxon>Fungi</taxon>
        <taxon>Dikarya</taxon>
        <taxon>Ascomycota</taxon>
        <taxon>Saccharomycotina</taxon>
        <taxon>Saccharomycetes</taxon>
        <taxon>Saccharomycetales</taxon>
        <taxon>Saccharomycetaceae</taxon>
        <taxon>Lachancea</taxon>
    </lineage>
</organism>
<reference evidence="2" key="1">
    <citation type="submission" date="2016-03" db="EMBL/GenBank/DDBJ databases">
        <authorList>
            <person name="Devillers Hugo."/>
        </authorList>
    </citation>
    <scope>NUCLEOTIDE SEQUENCE [LARGE SCALE GENOMIC DNA]</scope>
</reference>
<keyword evidence="2" id="KW-1185">Reference proteome</keyword>
<gene>
    <name evidence="1" type="ORF">LANO_0G18140G</name>
</gene>
<dbReference type="Proteomes" id="UP000189911">
    <property type="component" value="Chromosome G"/>
</dbReference>
<sequence length="179" mass="20741">MESLDRLKERLWVVENRIGDAEYSESLLTKVDTLSRELRHLYRDGVECSKTFWRLLDVFIETNGVEASANEQTTLETCLGSLDEIMQQLGHLEMWYREEDLDHVLSCGVVRVPSGAAQAQISKLPLLFAQVSELIVGTMMLLQRFMNLNVEDNKFWNCTEQKVRFLERKLKALEESKVI</sequence>
<evidence type="ECO:0000313" key="2">
    <source>
        <dbReference type="Proteomes" id="UP000189911"/>
    </source>
</evidence>
<name>A0A1G4KKM2_9SACH</name>
<protein>
    <submittedName>
        <fullName evidence="1">LANO_0G18140g1_1</fullName>
    </submittedName>
</protein>
<accession>A0A1G4KKM2</accession>
<proteinExistence type="predicted"/>